<keyword evidence="3" id="KW-1185">Reference proteome</keyword>
<dbReference type="Proteomes" id="UP001595697">
    <property type="component" value="Unassembled WGS sequence"/>
</dbReference>
<feature type="region of interest" description="Disordered" evidence="1">
    <location>
        <begin position="31"/>
        <end position="113"/>
    </location>
</feature>
<sequence length="245" mass="25201">MRKHQLQVWAPLAATLLCGCNTSDALTPKVDVGGGLHPTSPVTQAEAQRMAGSPEPQARSIPPAPSYPAGPQNSKQAQSRAMIEGASASSQSTVQSAPLSSPPPHASSQSAAAVASAPTASATEAESIRFLPIIGAPVQAVTPLSKELGSSARAAGLTIKAAADSSAGHILKGYLSAFEDDGKVTVVYVWDVLDATGARLNRIQGQLSTPSRGGADPWASVPAELMQSVGQTTIKSYLEWRNNRA</sequence>
<reference evidence="3" key="1">
    <citation type="journal article" date="2019" name="Int. J. Syst. Evol. Microbiol.">
        <title>The Global Catalogue of Microorganisms (GCM) 10K type strain sequencing project: providing services to taxonomists for standard genome sequencing and annotation.</title>
        <authorList>
            <consortium name="The Broad Institute Genomics Platform"/>
            <consortium name="The Broad Institute Genome Sequencing Center for Infectious Disease"/>
            <person name="Wu L."/>
            <person name="Ma J."/>
        </authorList>
    </citation>
    <scope>NUCLEOTIDE SEQUENCE [LARGE SCALE GENOMIC DNA]</scope>
    <source>
        <strain evidence="3">TBRC 5781</strain>
    </source>
</reference>
<evidence type="ECO:0000256" key="1">
    <source>
        <dbReference type="SAM" id="MobiDB-lite"/>
    </source>
</evidence>
<gene>
    <name evidence="2" type="ORF">ACFOVS_14045</name>
</gene>
<dbReference type="EMBL" id="JBHSBD010000060">
    <property type="protein sequence ID" value="MFC3969233.1"/>
    <property type="molecule type" value="Genomic_DNA"/>
</dbReference>
<feature type="compositionally biased region" description="Low complexity" evidence="1">
    <location>
        <begin position="86"/>
        <end position="99"/>
    </location>
</feature>
<evidence type="ECO:0000313" key="2">
    <source>
        <dbReference type="EMBL" id="MFC3969233.1"/>
    </source>
</evidence>
<evidence type="ECO:0008006" key="4">
    <source>
        <dbReference type="Google" id="ProtNLM"/>
    </source>
</evidence>
<dbReference type="RefSeq" id="WP_247261148.1">
    <property type="nucleotide sequence ID" value="NZ_JALJQZ010000017.1"/>
</dbReference>
<accession>A0ABV8EA29</accession>
<evidence type="ECO:0000313" key="3">
    <source>
        <dbReference type="Proteomes" id="UP001595697"/>
    </source>
</evidence>
<proteinExistence type="predicted"/>
<protein>
    <recommendedName>
        <fullName evidence="4">Lipoprotein</fullName>
    </recommendedName>
</protein>
<organism evidence="2 3">
    <name type="scientific">Rhizobium lemnae</name>
    <dbReference type="NCBI Taxonomy" id="1214924"/>
    <lineage>
        <taxon>Bacteria</taxon>
        <taxon>Pseudomonadati</taxon>
        <taxon>Pseudomonadota</taxon>
        <taxon>Alphaproteobacteria</taxon>
        <taxon>Hyphomicrobiales</taxon>
        <taxon>Rhizobiaceae</taxon>
        <taxon>Rhizobium/Agrobacterium group</taxon>
        <taxon>Rhizobium</taxon>
    </lineage>
</organism>
<dbReference type="PROSITE" id="PS51257">
    <property type="entry name" value="PROKAR_LIPOPROTEIN"/>
    <property type="match status" value="1"/>
</dbReference>
<comment type="caution">
    <text evidence="2">The sequence shown here is derived from an EMBL/GenBank/DDBJ whole genome shotgun (WGS) entry which is preliminary data.</text>
</comment>
<name>A0ABV8EA29_9HYPH</name>